<sequence length="347" mass="40084">MKNRIILFVIILLGCVSALNAQNREYSAEIDTNYIMIGDQIHFRMKVKAEPGVKVAFPQLKDTIAQGIEIISGPVRDSIMEKDGRVLVQESYVITSFDSGVFVIPPMPIEIQQESYNNTLRTDPLHLIVNTFVVDQQKGNYDIVMPLAAPWTFAEILPYLLWTLLGIVVILLVVWIIKVRKSRKSLFHHEKPAIPPYVLAMKALEEIKKEKLWQSGKTKEYYTQLTDTIRNYLDGELGISAMEQTSFETLKALEKCEQVDAKQRDKLADMFETADFVKFAKAEPLQDENVRNLDIAYDFVQETNDTIRAEHEKERLEQELKEQQEREAREKAEKEEKETGEEKDREN</sequence>
<evidence type="ECO:0000313" key="5">
    <source>
        <dbReference type="EMBL" id="RGV34546.1"/>
    </source>
</evidence>
<organism evidence="6 8">
    <name type="scientific">Butyricimonas virosa</name>
    <dbReference type="NCBI Taxonomy" id="544645"/>
    <lineage>
        <taxon>Bacteria</taxon>
        <taxon>Pseudomonadati</taxon>
        <taxon>Bacteroidota</taxon>
        <taxon>Bacteroidia</taxon>
        <taxon>Bacteroidales</taxon>
        <taxon>Odoribacteraceae</taxon>
        <taxon>Butyricimonas</taxon>
    </lineage>
</organism>
<evidence type="ECO:0000313" key="9">
    <source>
        <dbReference type="Proteomes" id="UP000654720"/>
    </source>
</evidence>
<dbReference type="GeneID" id="93097809"/>
<dbReference type="Proteomes" id="UP000654720">
    <property type="component" value="Chromosome"/>
</dbReference>
<dbReference type="AlphaFoldDB" id="A0A413IPL3"/>
<dbReference type="EMBL" id="CP069450">
    <property type="protein sequence ID" value="QRO49499.1"/>
    <property type="molecule type" value="Genomic_DNA"/>
</dbReference>
<feature type="region of interest" description="Disordered" evidence="1">
    <location>
        <begin position="308"/>
        <end position="347"/>
    </location>
</feature>
<dbReference type="OrthoDB" id="9807384at2"/>
<evidence type="ECO:0000256" key="2">
    <source>
        <dbReference type="SAM" id="Phobius"/>
    </source>
</evidence>
<feature type="signal peptide" evidence="3">
    <location>
        <begin position="1"/>
        <end position="21"/>
    </location>
</feature>
<name>A0A413IPL3_9BACT</name>
<evidence type="ECO:0000313" key="6">
    <source>
        <dbReference type="EMBL" id="RGY19016.1"/>
    </source>
</evidence>
<dbReference type="Proteomes" id="UP000283589">
    <property type="component" value="Unassembled WGS sequence"/>
</dbReference>
<keyword evidence="2" id="KW-1133">Transmembrane helix</keyword>
<reference evidence="7 8" key="1">
    <citation type="submission" date="2018-08" db="EMBL/GenBank/DDBJ databases">
        <title>A genome reference for cultivated species of the human gut microbiota.</title>
        <authorList>
            <person name="Zou Y."/>
            <person name="Xue W."/>
            <person name="Luo G."/>
        </authorList>
    </citation>
    <scope>NUCLEOTIDE SEQUENCE [LARGE SCALE GENOMIC DNA]</scope>
    <source>
        <strain evidence="5 7">AF14-49</strain>
        <strain evidence="6 8">OF02-7</strain>
    </source>
</reference>
<keyword evidence="9" id="KW-1185">Reference proteome</keyword>
<proteinExistence type="predicted"/>
<dbReference type="EMBL" id="QRZA01000007">
    <property type="protein sequence ID" value="RGV34546.1"/>
    <property type="molecule type" value="Genomic_DNA"/>
</dbReference>
<evidence type="ECO:0000313" key="8">
    <source>
        <dbReference type="Proteomes" id="UP000286063"/>
    </source>
</evidence>
<accession>A0A413IPL3</accession>
<dbReference type="EMBL" id="QSCR01000008">
    <property type="protein sequence ID" value="RGY19016.1"/>
    <property type="molecule type" value="Genomic_DNA"/>
</dbReference>
<evidence type="ECO:0000256" key="3">
    <source>
        <dbReference type="SAM" id="SignalP"/>
    </source>
</evidence>
<keyword evidence="2" id="KW-0812">Transmembrane</keyword>
<dbReference type="RefSeq" id="WP_027199956.1">
    <property type="nucleotide sequence ID" value="NZ_CAJKXH010000032.1"/>
</dbReference>
<evidence type="ECO:0000313" key="7">
    <source>
        <dbReference type="Proteomes" id="UP000283589"/>
    </source>
</evidence>
<dbReference type="Proteomes" id="UP000286063">
    <property type="component" value="Unassembled WGS sequence"/>
</dbReference>
<reference evidence="4 9" key="2">
    <citation type="submission" date="2021-02" db="EMBL/GenBank/DDBJ databases">
        <title>FDA dAtabase for Regulatory Grade micrObial Sequences (FDA-ARGOS): Supporting development and validation of Infectious Disease Dx tests.</title>
        <authorList>
            <person name="Carlson P."/>
            <person name="Fischbach M."/>
            <person name="Hastie J."/>
            <person name="Bilen M."/>
            <person name="Cheng A."/>
            <person name="Tallon L."/>
            <person name="Sadzewicz L."/>
            <person name="Zhao X."/>
            <person name="Boylan J."/>
            <person name="Ott S."/>
            <person name="Bowen H."/>
            <person name="Vavikolanu K."/>
            <person name="Mehta A."/>
            <person name="Aluvathingal J."/>
            <person name="Nadendla S."/>
            <person name="Yan Y."/>
            <person name="Sichtig H."/>
        </authorList>
    </citation>
    <scope>NUCLEOTIDE SEQUENCE [LARGE SCALE GENOMIC DNA]</scope>
    <source>
        <strain evidence="4 9">FDAARGOS_1229</strain>
    </source>
</reference>
<keyword evidence="3" id="KW-0732">Signal</keyword>
<evidence type="ECO:0000256" key="1">
    <source>
        <dbReference type="SAM" id="MobiDB-lite"/>
    </source>
</evidence>
<evidence type="ECO:0000313" key="4">
    <source>
        <dbReference type="EMBL" id="QRO49499.1"/>
    </source>
</evidence>
<keyword evidence="2" id="KW-0472">Membrane</keyword>
<dbReference type="STRING" id="1121130.GCA_000519105_00866"/>
<feature type="transmembrane region" description="Helical" evidence="2">
    <location>
        <begin position="156"/>
        <end position="177"/>
    </location>
</feature>
<feature type="chain" id="PRO_5044602396" description="Protein BatD" evidence="3">
    <location>
        <begin position="22"/>
        <end position="347"/>
    </location>
</feature>
<dbReference type="PROSITE" id="PS51257">
    <property type="entry name" value="PROKAR_LIPOPROTEIN"/>
    <property type="match status" value="1"/>
</dbReference>
<evidence type="ECO:0008006" key="10">
    <source>
        <dbReference type="Google" id="ProtNLM"/>
    </source>
</evidence>
<protein>
    <recommendedName>
        <fullName evidence="10">Protein BatD</fullName>
    </recommendedName>
</protein>
<gene>
    <name evidence="5" type="ORF">DWW18_07645</name>
    <name evidence="6" type="ORF">DXA50_06880</name>
    <name evidence="4" type="ORF">I6J59_16560</name>
</gene>